<dbReference type="EMBL" id="RBNI01001175">
    <property type="protein sequence ID" value="RUP50804.1"/>
    <property type="molecule type" value="Genomic_DNA"/>
</dbReference>
<evidence type="ECO:0000313" key="2">
    <source>
        <dbReference type="EMBL" id="RUP50804.1"/>
    </source>
</evidence>
<comment type="caution">
    <text evidence="2">The sequence shown here is derived from an EMBL/GenBank/DDBJ whole genome shotgun (WGS) entry which is preliminary data.</text>
</comment>
<evidence type="ECO:0000256" key="1">
    <source>
        <dbReference type="SAM" id="MobiDB-lite"/>
    </source>
</evidence>
<sequence length="474" mass="52307">MDWTSVNQAAKTWSQSPLSITTLLDICERRDELVVLLTNLLKELKRCKTVQECATMHPQAGPLLTSLSQNRALLLDSTACTLIASCLFEYSKTWDAVEADLRWLDKSKPWCVHRLRYFFNASSNSTPPTGPLPQGPAKLFPAAQLANALGIHGSDLSRRAAKETADAVSRCLDRGRELGRPVTPEILHRISTSCIPLLNYPDAYALVLDVVRHAVLQNTPAIQNEKDSAPPLLSPLLVERLMFQHRDVYEAWDVDVKVGLCLLSSLALEHELLTLLTPLLLPPTQPYASPATLRRRLSHSWLARETGARPILFWRVFDILTALVGEHGGDWRVVRVVAAVVGEVAGKSDGDGRKEKWEEFTFSTELIVSLATISRHLTRQTVSSILSHPPLASSSLSHFRPRPPCGHGSHTPRFRTPYRRLWRISRQSRPPPAPGLDSHGGVASLETRMRRGIGAKDNGKGGGGGFVGGGDNKR</sequence>
<dbReference type="AlphaFoldDB" id="A0A433DIW9"/>
<evidence type="ECO:0000313" key="3">
    <source>
        <dbReference type="Proteomes" id="UP000268093"/>
    </source>
</evidence>
<feature type="region of interest" description="Disordered" evidence="1">
    <location>
        <begin position="393"/>
        <end position="413"/>
    </location>
</feature>
<dbReference type="Proteomes" id="UP000268093">
    <property type="component" value="Unassembled WGS sequence"/>
</dbReference>
<keyword evidence="3" id="KW-1185">Reference proteome</keyword>
<gene>
    <name evidence="2" type="ORF">BC936DRAFT_137644</name>
</gene>
<accession>A0A433DIW9</accession>
<organism evidence="2 3">
    <name type="scientific">Jimgerdemannia flammicorona</name>
    <dbReference type="NCBI Taxonomy" id="994334"/>
    <lineage>
        <taxon>Eukaryota</taxon>
        <taxon>Fungi</taxon>
        <taxon>Fungi incertae sedis</taxon>
        <taxon>Mucoromycota</taxon>
        <taxon>Mucoromycotina</taxon>
        <taxon>Endogonomycetes</taxon>
        <taxon>Endogonales</taxon>
        <taxon>Endogonaceae</taxon>
        <taxon>Jimgerdemannia</taxon>
    </lineage>
</organism>
<protein>
    <submittedName>
        <fullName evidence="2">Uncharacterized protein</fullName>
    </submittedName>
</protein>
<proteinExistence type="predicted"/>
<feature type="compositionally biased region" description="Gly residues" evidence="1">
    <location>
        <begin position="460"/>
        <end position="474"/>
    </location>
</feature>
<feature type="region of interest" description="Disordered" evidence="1">
    <location>
        <begin position="426"/>
        <end position="474"/>
    </location>
</feature>
<reference evidence="2 3" key="1">
    <citation type="journal article" date="2018" name="New Phytol.">
        <title>Phylogenomics of Endogonaceae and evolution of mycorrhizas within Mucoromycota.</title>
        <authorList>
            <person name="Chang Y."/>
            <person name="Desiro A."/>
            <person name="Na H."/>
            <person name="Sandor L."/>
            <person name="Lipzen A."/>
            <person name="Clum A."/>
            <person name="Barry K."/>
            <person name="Grigoriev I.V."/>
            <person name="Martin F.M."/>
            <person name="Stajich J.E."/>
            <person name="Smith M.E."/>
            <person name="Bonito G."/>
            <person name="Spatafora J.W."/>
        </authorList>
    </citation>
    <scope>NUCLEOTIDE SEQUENCE [LARGE SCALE GENOMIC DNA]</scope>
    <source>
        <strain evidence="2 3">GMNB39</strain>
    </source>
</reference>
<dbReference type="OrthoDB" id="2246451at2759"/>
<name>A0A433DIW9_9FUNG</name>